<dbReference type="InterPro" id="IPR010768">
    <property type="entry name" value="GATase1-like"/>
</dbReference>
<dbReference type="Gene3D" id="3.40.50.410">
    <property type="entry name" value="von Willebrand factor, type A domain"/>
    <property type="match status" value="1"/>
</dbReference>
<dbReference type="Pfam" id="PF07090">
    <property type="entry name" value="GATase1_like"/>
    <property type="match status" value="1"/>
</dbReference>
<evidence type="ECO:0000313" key="3">
    <source>
        <dbReference type="EMBL" id="QDV76094.1"/>
    </source>
</evidence>
<dbReference type="InterPro" id="IPR036465">
    <property type="entry name" value="vWFA_dom_sf"/>
</dbReference>
<keyword evidence="1" id="KW-1133">Transmembrane helix</keyword>
<dbReference type="EMBL" id="CP036349">
    <property type="protein sequence ID" value="QDV76094.1"/>
    <property type="molecule type" value="Genomic_DNA"/>
</dbReference>
<feature type="domain" description="Putative glutamine amidotransferase" evidence="2">
    <location>
        <begin position="409"/>
        <end position="561"/>
    </location>
</feature>
<proteinExistence type="predicted"/>
<evidence type="ECO:0000259" key="2">
    <source>
        <dbReference type="Pfam" id="PF07090"/>
    </source>
</evidence>
<dbReference type="SUPFAM" id="SSF52317">
    <property type="entry name" value="Class I glutamine amidotransferase-like"/>
    <property type="match status" value="1"/>
</dbReference>
<dbReference type="Proteomes" id="UP000316426">
    <property type="component" value="Chromosome"/>
</dbReference>
<dbReference type="InterPro" id="IPR029062">
    <property type="entry name" value="Class_I_gatase-like"/>
</dbReference>
<accession>A0A518KE76</accession>
<dbReference type="PANTHER" id="PTHR37947:SF1">
    <property type="entry name" value="BLL2462 PROTEIN"/>
    <property type="match status" value="1"/>
</dbReference>
<organism evidence="3 4">
    <name type="scientific">Botrimarina mediterranea</name>
    <dbReference type="NCBI Taxonomy" id="2528022"/>
    <lineage>
        <taxon>Bacteria</taxon>
        <taxon>Pseudomonadati</taxon>
        <taxon>Planctomycetota</taxon>
        <taxon>Planctomycetia</taxon>
        <taxon>Pirellulales</taxon>
        <taxon>Lacipirellulaceae</taxon>
        <taxon>Botrimarina</taxon>
    </lineage>
</organism>
<dbReference type="RefSeq" id="WP_145116506.1">
    <property type="nucleotide sequence ID" value="NZ_CP036349.1"/>
</dbReference>
<feature type="transmembrane region" description="Helical" evidence="1">
    <location>
        <begin position="12"/>
        <end position="33"/>
    </location>
</feature>
<sequence length="756" mass="81359">MELTFDPVGGAWLGYVIAALLLAAPWVVPPRAVGLQPSKRRTIQVLRTLATLALLFAWARPTLVRVKTESLRPTLVMLLDASRSMTVEDALDGDSRWDATRRLLDVSSSALLRLSEKQDVRAFTFDRGLTPVELKGGQLALPTTPEGEETAIGSSLADALDAARGEGGDVLSGVIVVSDGAQRARPPRDAAPLAAVSRLAAEGAPLYAVPVGDRATGDRPDVAIDDLLVSDAAFAGAPLDVGATMRVTGFPNRTVVVRLLWENAEGKLEAVDAKQITVRQGVDSYPVALRYAPPTPGEWKLSVVADTIEGETVADNNEASTFVTVREGGIRVLYLAGTDQVGGAAPGVEQQFIRRSLAASPDIVIDWELINYREPRRDLTSRLQPGDVDVVFIDNVDAGGLSRTTWRRMAELIESGAGLAMIGGRQSFGPGGHRETLGDILPVTPGRAERQTLGAALREDVHLPGPLKMVPSARHPIVELGDDVWSELPPLKGANRIGDDLKPNAQVIATTDGARSQPLLVIGQPGLGRVLAFAGDSTWQWVLTGHREAHQRFWRQAVLWLSKKDDDPNASVYIDLASRRVPAGSRLDLVAGVRAVEENEENNAANPIRYEASVTRPDGRVVELPLPSGGVRTTGVYTDTSIAGDYRMAVSAFRGDAKLGDAQSRFNVPKRDLELERPGAEPDTLARLAQATEADGGRTLALEELPTLLAELAAKELDERREVVARTTLYDKWPLLLIFAGLMTSEWLVRRGVGMP</sequence>
<keyword evidence="1" id="KW-0472">Membrane</keyword>
<reference evidence="3 4" key="1">
    <citation type="submission" date="2019-02" db="EMBL/GenBank/DDBJ databases">
        <title>Deep-cultivation of Planctomycetes and their phenomic and genomic characterization uncovers novel biology.</title>
        <authorList>
            <person name="Wiegand S."/>
            <person name="Jogler M."/>
            <person name="Boedeker C."/>
            <person name="Pinto D."/>
            <person name="Vollmers J."/>
            <person name="Rivas-Marin E."/>
            <person name="Kohn T."/>
            <person name="Peeters S.H."/>
            <person name="Heuer A."/>
            <person name="Rast P."/>
            <person name="Oberbeckmann S."/>
            <person name="Bunk B."/>
            <person name="Jeske O."/>
            <person name="Meyerdierks A."/>
            <person name="Storesund J.E."/>
            <person name="Kallscheuer N."/>
            <person name="Luecker S."/>
            <person name="Lage O.M."/>
            <person name="Pohl T."/>
            <person name="Merkel B.J."/>
            <person name="Hornburger P."/>
            <person name="Mueller R.-W."/>
            <person name="Bruemmer F."/>
            <person name="Labrenz M."/>
            <person name="Spormann A.M."/>
            <person name="Op den Camp H."/>
            <person name="Overmann J."/>
            <person name="Amann R."/>
            <person name="Jetten M.S.M."/>
            <person name="Mascher T."/>
            <person name="Medema M.H."/>
            <person name="Devos D.P."/>
            <person name="Kaster A.-K."/>
            <person name="Ovreas L."/>
            <person name="Rohde M."/>
            <person name="Galperin M.Y."/>
            <person name="Jogler C."/>
        </authorList>
    </citation>
    <scope>NUCLEOTIDE SEQUENCE [LARGE SCALE GENOMIC DNA]</scope>
    <source>
        <strain evidence="3 4">Spa11</strain>
    </source>
</reference>
<dbReference type="SUPFAM" id="SSF53300">
    <property type="entry name" value="vWA-like"/>
    <property type="match status" value="1"/>
</dbReference>
<dbReference type="AlphaFoldDB" id="A0A518KE76"/>
<name>A0A518KE76_9BACT</name>
<dbReference type="PANTHER" id="PTHR37947">
    <property type="entry name" value="BLL2462 PROTEIN"/>
    <property type="match status" value="1"/>
</dbReference>
<dbReference type="Gene3D" id="3.40.50.880">
    <property type="match status" value="1"/>
</dbReference>
<keyword evidence="4" id="KW-1185">Reference proteome</keyword>
<protein>
    <recommendedName>
        <fullName evidence="2">Putative glutamine amidotransferase domain-containing protein</fullName>
    </recommendedName>
</protein>
<evidence type="ECO:0000256" key="1">
    <source>
        <dbReference type="SAM" id="Phobius"/>
    </source>
</evidence>
<keyword evidence="1" id="KW-0812">Transmembrane</keyword>
<dbReference type="KEGG" id="bmei:Spa11_43190"/>
<gene>
    <name evidence="3" type="ORF">Spa11_43190</name>
</gene>
<evidence type="ECO:0000313" key="4">
    <source>
        <dbReference type="Proteomes" id="UP000316426"/>
    </source>
</evidence>